<evidence type="ECO:0000256" key="1">
    <source>
        <dbReference type="ARBA" id="ARBA00002319"/>
    </source>
</evidence>
<evidence type="ECO:0000256" key="8">
    <source>
        <dbReference type="ARBA" id="ARBA00023268"/>
    </source>
</evidence>
<dbReference type="SUPFAM" id="SSF53613">
    <property type="entry name" value="Ribokinase-like"/>
    <property type="match status" value="1"/>
</dbReference>
<gene>
    <name evidence="14" type="primary">rfaE1</name>
    <name evidence="11" type="synonym">hldE</name>
    <name evidence="14" type="ORF">G4223_11655</name>
</gene>
<sequence>MTEISALVERVEKLKGTPVLCIGDAMLDRFVYGSVDRISPEAPIPVLCTEREDAMLGGAGNVVRNLVALGAHPAFVAVVGDDEAGREVGRLLGEHHEIDPCLVIEPGRQTTIKTRFFASSQQLLRADCETRAPLAQLSRDQVLARAEHLLERAGVVVLSDYGKGVLAPPVVSELISRAKAMGKKVIVDPKGTDYTRYRGASLLTPNRKELHEATGMAVDTDAAVVVAARRLIETCGVEAVLVTRSQDGMTLVPAKGEVHHLPAEAREVFDVSGAGDTVVATLAAAVASGATLLDAARIANVAAGIVVGKVGTAVAYAAEVVAALHHDEIMTAETKVADRDTAADMLERWRRKGMKVGFTNGCFDLLHPGHVSLLNQAKNHCDRLVVGLNSDASVGRLKGPTRPVQSESARAAVLASLAAVDLVVIFGEDTPLELIRALKPDVLVKGADYTVDTVVGAADVQSWGGRVVLADLVAGQSTTNTIKKMSA</sequence>
<organism evidence="14 15">
    <name type="scientific">Magnetospirillum aberrantis SpK</name>
    <dbReference type="NCBI Taxonomy" id="908842"/>
    <lineage>
        <taxon>Bacteria</taxon>
        <taxon>Pseudomonadati</taxon>
        <taxon>Pseudomonadota</taxon>
        <taxon>Alphaproteobacteria</taxon>
        <taxon>Rhodospirillales</taxon>
        <taxon>Rhodospirillaceae</taxon>
        <taxon>Magnetospirillum</taxon>
    </lineage>
</organism>
<dbReference type="NCBIfam" id="TIGR00125">
    <property type="entry name" value="cyt_tran_rel"/>
    <property type="match status" value="1"/>
</dbReference>
<dbReference type="EMBL" id="JAAIYP010000038">
    <property type="protein sequence ID" value="NFV80764.1"/>
    <property type="molecule type" value="Genomic_DNA"/>
</dbReference>
<dbReference type="InterPro" id="IPR011914">
    <property type="entry name" value="RfaE_dom_II"/>
</dbReference>
<dbReference type="EC" id="2.7.1.167" evidence="11"/>
<dbReference type="Proteomes" id="UP000480684">
    <property type="component" value="Unassembled WGS sequence"/>
</dbReference>
<evidence type="ECO:0000256" key="4">
    <source>
        <dbReference type="ARBA" id="ARBA00022695"/>
    </source>
</evidence>
<comment type="function">
    <text evidence="1 11">Catalyzes the phosphorylation of D-glycero-D-manno-heptose 7-phosphate at the C-1 position to selectively form D-glycero-beta-D-manno-heptose-1,7-bisphosphate.</text>
</comment>
<dbReference type="InterPro" id="IPR011611">
    <property type="entry name" value="PfkB_dom"/>
</dbReference>
<reference evidence="14 15" key="1">
    <citation type="submission" date="2020-02" db="EMBL/GenBank/DDBJ databases">
        <authorList>
            <person name="Dziuba M."/>
            <person name="Kuznetsov B."/>
            <person name="Mardanov A."/>
            <person name="Ravin N."/>
            <person name="Grouzdev D."/>
        </authorList>
    </citation>
    <scope>NUCLEOTIDE SEQUENCE [LARGE SCALE GENOMIC DNA]</scope>
    <source>
        <strain evidence="14 15">SpK</strain>
    </source>
</reference>
<accession>A0A7C9QUB0</accession>
<dbReference type="FunFam" id="3.40.1190.20:FF:000002">
    <property type="entry name" value="Bifunctional protein HldE"/>
    <property type="match status" value="1"/>
</dbReference>
<dbReference type="HAMAP" id="MF_01603">
    <property type="entry name" value="HldE"/>
    <property type="match status" value="1"/>
</dbReference>
<dbReference type="Gene3D" id="3.40.1190.20">
    <property type="match status" value="1"/>
</dbReference>
<comment type="similarity">
    <text evidence="11">In the N-terminal section; belongs to the carbohydrate kinase PfkB family.</text>
</comment>
<comment type="subunit">
    <text evidence="11">Homodimer.</text>
</comment>
<comment type="function">
    <text evidence="2 11">Catalyzes the ADP transfer from ATP to D-glycero-beta-D-manno-heptose 1-phosphate, yielding ADP-D-glycero-beta-D-manno-heptose.</text>
</comment>
<keyword evidence="5 11" id="KW-0547">Nucleotide-binding</keyword>
<comment type="similarity">
    <text evidence="11">In the C-terminal section; belongs to the cytidylyltransferase family.</text>
</comment>
<evidence type="ECO:0000256" key="9">
    <source>
        <dbReference type="ARBA" id="ARBA00023277"/>
    </source>
</evidence>
<evidence type="ECO:0000259" key="13">
    <source>
        <dbReference type="Pfam" id="PF01467"/>
    </source>
</evidence>
<dbReference type="Pfam" id="PF00294">
    <property type="entry name" value="PfkB"/>
    <property type="match status" value="1"/>
</dbReference>
<feature type="region of interest" description="Cytidylyltransferase" evidence="11">
    <location>
        <begin position="358"/>
        <end position="487"/>
    </location>
</feature>
<feature type="domain" description="Cytidyltransferase-like" evidence="13">
    <location>
        <begin position="358"/>
        <end position="462"/>
    </location>
</feature>
<dbReference type="AlphaFoldDB" id="A0A7C9QUB0"/>
<keyword evidence="4 11" id="KW-0548">Nucleotidyltransferase</keyword>
<dbReference type="InterPro" id="IPR004821">
    <property type="entry name" value="Cyt_trans-like"/>
</dbReference>
<evidence type="ECO:0000256" key="2">
    <source>
        <dbReference type="ARBA" id="ARBA00003753"/>
    </source>
</evidence>
<dbReference type="GO" id="GO:0033785">
    <property type="term" value="F:heptose 7-phosphate kinase activity"/>
    <property type="evidence" value="ECO:0007669"/>
    <property type="project" value="UniProtKB-UniRule"/>
</dbReference>
<keyword evidence="9 11" id="KW-0119">Carbohydrate metabolism</keyword>
<keyword evidence="3 11" id="KW-0808">Transferase</keyword>
<dbReference type="InterPro" id="IPR029056">
    <property type="entry name" value="Ribokinase-like"/>
</dbReference>
<evidence type="ECO:0000256" key="11">
    <source>
        <dbReference type="HAMAP-Rule" id="MF_01603"/>
    </source>
</evidence>
<dbReference type="InterPro" id="IPR014729">
    <property type="entry name" value="Rossmann-like_a/b/a_fold"/>
</dbReference>
<proteinExistence type="inferred from homology"/>
<keyword evidence="15" id="KW-1185">Reference proteome</keyword>
<dbReference type="GO" id="GO:0033786">
    <property type="term" value="F:heptose-1-phosphate adenylyltransferase activity"/>
    <property type="evidence" value="ECO:0007669"/>
    <property type="project" value="UniProtKB-UniRule"/>
</dbReference>
<evidence type="ECO:0000256" key="10">
    <source>
        <dbReference type="ARBA" id="ARBA00047428"/>
    </source>
</evidence>
<dbReference type="NCBIfam" id="TIGR02199">
    <property type="entry name" value="rfaE_dom_II"/>
    <property type="match status" value="1"/>
</dbReference>
<dbReference type="PANTHER" id="PTHR46969:SF1">
    <property type="entry name" value="BIFUNCTIONAL PROTEIN HLDE"/>
    <property type="match status" value="1"/>
</dbReference>
<comment type="pathway">
    <text evidence="11">Nucleotide-sugar biosynthesis; ADP-L-glycero-beta-D-manno-heptose biosynthesis; ADP-L-glycero-beta-D-manno-heptose from D-glycero-beta-D-manno-heptose 7-phosphate: step 3/4.</text>
</comment>
<dbReference type="EC" id="2.7.7.70" evidence="11"/>
<dbReference type="GO" id="GO:0005524">
    <property type="term" value="F:ATP binding"/>
    <property type="evidence" value="ECO:0007669"/>
    <property type="project" value="UniProtKB-UniRule"/>
</dbReference>
<protein>
    <recommendedName>
        <fullName evidence="11">Bifunctional protein HldE</fullName>
    </recommendedName>
    <domain>
        <recommendedName>
            <fullName evidence="11">D-beta-D-heptose 7-phosphate kinase</fullName>
            <ecNumber evidence="11">2.7.1.167</ecNumber>
        </recommendedName>
        <alternativeName>
            <fullName evidence="11">D-beta-D-heptose 7-phosphotransferase</fullName>
        </alternativeName>
        <alternativeName>
            <fullName evidence="11">D-glycero-beta-D-manno-heptose-7-phosphate kinase</fullName>
        </alternativeName>
    </domain>
    <domain>
        <recommendedName>
            <fullName evidence="11">D-beta-D-heptose 1-phosphate adenylyltransferase</fullName>
            <ecNumber evidence="11">2.7.7.70</ecNumber>
        </recommendedName>
        <alternativeName>
            <fullName evidence="11">D-glycero-beta-D-manno-heptose 1-phosphate adenylyltransferase</fullName>
        </alternativeName>
    </domain>
</protein>
<dbReference type="InterPro" id="IPR023030">
    <property type="entry name" value="Bifunc_HldE"/>
</dbReference>
<dbReference type="GO" id="GO:0097171">
    <property type="term" value="P:ADP-L-glycero-beta-D-manno-heptose biosynthetic process"/>
    <property type="evidence" value="ECO:0007669"/>
    <property type="project" value="UniProtKB-UniPathway"/>
</dbReference>
<evidence type="ECO:0000256" key="5">
    <source>
        <dbReference type="ARBA" id="ARBA00022741"/>
    </source>
</evidence>
<dbReference type="SUPFAM" id="SSF52374">
    <property type="entry name" value="Nucleotidylyl transferase"/>
    <property type="match status" value="1"/>
</dbReference>
<feature type="binding site" evidence="11">
    <location>
        <begin position="206"/>
        <end position="209"/>
    </location>
    <ligand>
        <name>ATP</name>
        <dbReference type="ChEBI" id="CHEBI:30616"/>
    </ligand>
</feature>
<comment type="catalytic activity">
    <reaction evidence="11">
        <text>D-glycero-beta-D-manno-heptose 7-phosphate + ATP = D-glycero-beta-D-manno-heptose 1,7-bisphosphate + ADP + H(+)</text>
        <dbReference type="Rhea" id="RHEA:27473"/>
        <dbReference type="ChEBI" id="CHEBI:15378"/>
        <dbReference type="ChEBI" id="CHEBI:30616"/>
        <dbReference type="ChEBI" id="CHEBI:60204"/>
        <dbReference type="ChEBI" id="CHEBI:60208"/>
        <dbReference type="ChEBI" id="CHEBI:456216"/>
        <dbReference type="EC" id="2.7.1.167"/>
    </reaction>
</comment>
<comment type="pathway">
    <text evidence="11">Nucleotide-sugar biosynthesis; ADP-L-glycero-beta-D-manno-heptose biosynthesis; ADP-L-glycero-beta-D-manno-heptose from D-glycero-beta-D-manno-heptose 7-phosphate: step 1/4.</text>
</comment>
<comment type="catalytic activity">
    <reaction evidence="10 11">
        <text>D-glycero-beta-D-manno-heptose 1-phosphate + ATP + H(+) = ADP-D-glycero-beta-D-manno-heptose + diphosphate</text>
        <dbReference type="Rhea" id="RHEA:27465"/>
        <dbReference type="ChEBI" id="CHEBI:15378"/>
        <dbReference type="ChEBI" id="CHEBI:30616"/>
        <dbReference type="ChEBI" id="CHEBI:33019"/>
        <dbReference type="ChEBI" id="CHEBI:59967"/>
        <dbReference type="ChEBI" id="CHEBI:61593"/>
        <dbReference type="EC" id="2.7.7.70"/>
    </reaction>
</comment>
<keyword evidence="7 11" id="KW-0067">ATP-binding</keyword>
<keyword evidence="6 11" id="KW-0418">Kinase</keyword>
<evidence type="ECO:0000256" key="3">
    <source>
        <dbReference type="ARBA" id="ARBA00022679"/>
    </source>
</evidence>
<evidence type="ECO:0000256" key="7">
    <source>
        <dbReference type="ARBA" id="ARBA00022840"/>
    </source>
</evidence>
<dbReference type="Gene3D" id="3.40.50.620">
    <property type="entry name" value="HUPs"/>
    <property type="match status" value="1"/>
</dbReference>
<name>A0A7C9QUB0_9PROT</name>
<evidence type="ECO:0000313" key="14">
    <source>
        <dbReference type="EMBL" id="NFV80764.1"/>
    </source>
</evidence>
<feature type="active site" evidence="11">
    <location>
        <position position="276"/>
    </location>
</feature>
<dbReference type="PANTHER" id="PTHR46969">
    <property type="entry name" value="BIFUNCTIONAL PROTEIN HLDE"/>
    <property type="match status" value="1"/>
</dbReference>
<evidence type="ECO:0000256" key="6">
    <source>
        <dbReference type="ARBA" id="ARBA00022777"/>
    </source>
</evidence>
<dbReference type="GO" id="GO:0016773">
    <property type="term" value="F:phosphotransferase activity, alcohol group as acceptor"/>
    <property type="evidence" value="ECO:0007669"/>
    <property type="project" value="InterPro"/>
</dbReference>
<dbReference type="UniPathway" id="UPA00356">
    <property type="reaction ID" value="UER00437"/>
</dbReference>
<dbReference type="NCBIfam" id="TIGR02198">
    <property type="entry name" value="rfaE_dom_I"/>
    <property type="match status" value="1"/>
</dbReference>
<evidence type="ECO:0000313" key="15">
    <source>
        <dbReference type="Proteomes" id="UP000480684"/>
    </source>
</evidence>
<evidence type="ECO:0000259" key="12">
    <source>
        <dbReference type="Pfam" id="PF00294"/>
    </source>
</evidence>
<feature type="domain" description="Carbohydrate kinase PfkB" evidence="12">
    <location>
        <begin position="19"/>
        <end position="313"/>
    </location>
</feature>
<dbReference type="CDD" id="cd01172">
    <property type="entry name" value="RfaE_like"/>
    <property type="match status" value="1"/>
</dbReference>
<dbReference type="GO" id="GO:0005829">
    <property type="term" value="C:cytosol"/>
    <property type="evidence" value="ECO:0007669"/>
    <property type="project" value="TreeGrafter"/>
</dbReference>
<dbReference type="RefSeq" id="WP_163679604.1">
    <property type="nucleotide sequence ID" value="NZ_JAAIYP010000038.1"/>
</dbReference>
<feature type="region of interest" description="Ribokinase" evidence="11">
    <location>
        <begin position="1"/>
        <end position="330"/>
    </location>
</feature>
<dbReference type="Pfam" id="PF01467">
    <property type="entry name" value="CTP_transf_like"/>
    <property type="match status" value="1"/>
</dbReference>
<comment type="caution">
    <text evidence="14">The sequence shown here is derived from an EMBL/GenBank/DDBJ whole genome shotgun (WGS) entry which is preliminary data.</text>
</comment>
<keyword evidence="8 11" id="KW-0511">Multifunctional enzyme</keyword>
<dbReference type="InterPro" id="IPR011913">
    <property type="entry name" value="RfaE_dom_I"/>
</dbReference>